<comment type="caution">
    <text evidence="3">The sequence shown here is derived from an EMBL/GenBank/DDBJ whole genome shotgun (WGS) entry which is preliminary data.</text>
</comment>
<dbReference type="PANTHER" id="PTHR43569">
    <property type="entry name" value="AMIDOHYDROLASE"/>
    <property type="match status" value="1"/>
</dbReference>
<dbReference type="Pfam" id="PF04909">
    <property type="entry name" value="Amidohydro_2"/>
    <property type="match status" value="1"/>
</dbReference>
<feature type="domain" description="Amidohydrolase-related" evidence="2">
    <location>
        <begin position="5"/>
        <end position="278"/>
    </location>
</feature>
<accession>A0A919S451</accession>
<dbReference type="PANTHER" id="PTHR43569:SF2">
    <property type="entry name" value="AMIDOHYDROLASE-RELATED DOMAIN-CONTAINING PROTEIN"/>
    <property type="match status" value="1"/>
</dbReference>
<protein>
    <submittedName>
        <fullName evidence="3">Amidohydrolase</fullName>
    </submittedName>
</protein>
<comment type="similarity">
    <text evidence="1">Belongs to the metallo-dependent hydrolases superfamily.</text>
</comment>
<evidence type="ECO:0000259" key="2">
    <source>
        <dbReference type="Pfam" id="PF04909"/>
    </source>
</evidence>
<dbReference type="InterPro" id="IPR006680">
    <property type="entry name" value="Amidohydro-rel"/>
</dbReference>
<evidence type="ECO:0000256" key="1">
    <source>
        <dbReference type="ARBA" id="ARBA00038310"/>
    </source>
</evidence>
<dbReference type="AlphaFoldDB" id="A0A919S451"/>
<dbReference type="EMBL" id="BOQL01000011">
    <property type="protein sequence ID" value="GIM64484.1"/>
    <property type="molecule type" value="Genomic_DNA"/>
</dbReference>
<keyword evidence="4" id="KW-1185">Reference proteome</keyword>
<dbReference type="GO" id="GO:0016787">
    <property type="term" value="F:hydrolase activity"/>
    <property type="evidence" value="ECO:0007669"/>
    <property type="project" value="InterPro"/>
</dbReference>
<dbReference type="InterPro" id="IPR052350">
    <property type="entry name" value="Metallo-dep_Lactonases"/>
</dbReference>
<dbReference type="Gene3D" id="3.20.20.140">
    <property type="entry name" value="Metal-dependent hydrolases"/>
    <property type="match status" value="1"/>
</dbReference>
<dbReference type="RefSeq" id="WP_212987180.1">
    <property type="nucleotide sequence ID" value="NZ_BAABEA010000051.1"/>
</dbReference>
<gene>
    <name evidence="3" type="ORF">Aau02nite_10670</name>
</gene>
<dbReference type="InterPro" id="IPR032466">
    <property type="entry name" value="Metal_Hydrolase"/>
</dbReference>
<evidence type="ECO:0000313" key="3">
    <source>
        <dbReference type="EMBL" id="GIM64484.1"/>
    </source>
</evidence>
<evidence type="ECO:0000313" key="4">
    <source>
        <dbReference type="Proteomes" id="UP000681340"/>
    </source>
</evidence>
<name>A0A919S451_9ACTN</name>
<organism evidence="3 4">
    <name type="scientific">Actinoplanes auranticolor</name>
    <dbReference type="NCBI Taxonomy" id="47988"/>
    <lineage>
        <taxon>Bacteria</taxon>
        <taxon>Bacillati</taxon>
        <taxon>Actinomycetota</taxon>
        <taxon>Actinomycetes</taxon>
        <taxon>Micromonosporales</taxon>
        <taxon>Micromonosporaceae</taxon>
        <taxon>Actinoplanes</taxon>
    </lineage>
</organism>
<reference evidence="3" key="1">
    <citation type="submission" date="2021-03" db="EMBL/GenBank/DDBJ databases">
        <title>Whole genome shotgun sequence of Actinoplanes auranticolor NBRC 12245.</title>
        <authorList>
            <person name="Komaki H."/>
            <person name="Tamura T."/>
        </authorList>
    </citation>
    <scope>NUCLEOTIDE SEQUENCE</scope>
    <source>
        <strain evidence="3">NBRC 12245</strain>
    </source>
</reference>
<dbReference type="Proteomes" id="UP000681340">
    <property type="component" value="Unassembled WGS sequence"/>
</dbReference>
<proteinExistence type="inferred from homology"/>
<sequence>MTALIDAHLHLWDPRRFRYPWLAGEPGLNRPFGPAELETGGHRLTGAVFVEAGRAAGQARDELRWVEEVAAGWPVLLGAVAHADLERGREVEADLRLLAAMPLVRGVRRNLQDEPPGFATSAGHVAGVRSLAGYGFTADLCVRHSQLPEVTELVALAPQVTFVLDHLGKPPVRSGVRDPWREHLRRLAGLPNVVCKLSGLTTEADLAHWRPGDVLPYLRDALAEFGPDRCLFGGDWPVATLATPYARWVDVVLEALAGCTPAESAQVLAGTATRVYRLPAA</sequence>
<dbReference type="SUPFAM" id="SSF51556">
    <property type="entry name" value="Metallo-dependent hydrolases"/>
    <property type="match status" value="1"/>
</dbReference>